<dbReference type="InterPro" id="IPR008271">
    <property type="entry name" value="Ser/Thr_kinase_AS"/>
</dbReference>
<dbReference type="SUPFAM" id="SSF56112">
    <property type="entry name" value="Protein kinase-like (PK-like)"/>
    <property type="match status" value="1"/>
</dbReference>
<keyword evidence="4" id="KW-0547">Nucleotide-binding</keyword>
<keyword evidence="8" id="KW-1133">Transmembrane helix</keyword>
<keyword evidence="3" id="KW-0808">Transferase</keyword>
<keyword evidence="5 10" id="KW-0418">Kinase</keyword>
<keyword evidence="8" id="KW-0472">Membrane</keyword>
<dbReference type="PANTHER" id="PTHR43289:SF6">
    <property type="entry name" value="SERINE_THREONINE-PROTEIN KINASE NEKL-3"/>
    <property type="match status" value="1"/>
</dbReference>
<keyword evidence="11" id="KW-1185">Reference proteome</keyword>
<comment type="caution">
    <text evidence="10">The sequence shown here is derived from an EMBL/GenBank/DDBJ whole genome shotgun (WGS) entry which is preliminary data.</text>
</comment>
<dbReference type="EMBL" id="JAIBOA010000003">
    <property type="protein sequence ID" value="MBW8481807.1"/>
    <property type="molecule type" value="Genomic_DNA"/>
</dbReference>
<dbReference type="PROSITE" id="PS00108">
    <property type="entry name" value="PROTEIN_KINASE_ST"/>
    <property type="match status" value="1"/>
</dbReference>
<dbReference type="Pfam" id="PF00069">
    <property type="entry name" value="Pkinase"/>
    <property type="match status" value="1"/>
</dbReference>
<accession>A0ABS7FN42</accession>
<sequence length="439" mass="45593">MTSGLVLNDRYRLLELLATGGMGEVWRAVDDALAREVAVKLLREELVTDEAARRRFASEARYAAALRHGGIAALFDAREHDGRAYLVMELVEGEPLSRRLARTGGLPVDQVLDLVEQTAAALACAHGAGIVHRDVKPPNLMITGDGTVKITDFGIARGLKAASQTQTGMVMGSAHYISPEQASGRPISPAADLYSLGVVAYECLTGVPPFDGRTPVEIALQHVRDVPPPLPRRVPAGTRDLVAEMLAKDPADRPADAAGVAARARVLAGRPPPPRSPGPAAGFDGGDAPDTLTSGEVTGRRRPVLVYCSVAAGLLLVVAVAVGSVWSGGGSAGLVGDRRTAPPSTGPATDPAPGSARPSPTWYQSPRIIPNRSAGPGRASTPGRSGASPEHRPNRKPKRAGPGVRRPAPGRTGATTTPSTPSPARQSVQGGRLGSEDKV</sequence>
<evidence type="ECO:0000313" key="10">
    <source>
        <dbReference type="EMBL" id="MBW8481807.1"/>
    </source>
</evidence>
<dbReference type="CDD" id="cd14014">
    <property type="entry name" value="STKc_PknB_like"/>
    <property type="match status" value="1"/>
</dbReference>
<feature type="domain" description="Protein kinase" evidence="9">
    <location>
        <begin position="11"/>
        <end position="266"/>
    </location>
</feature>
<evidence type="ECO:0000256" key="4">
    <source>
        <dbReference type="ARBA" id="ARBA00022741"/>
    </source>
</evidence>
<dbReference type="PROSITE" id="PS50011">
    <property type="entry name" value="PROTEIN_KINASE_DOM"/>
    <property type="match status" value="1"/>
</dbReference>
<dbReference type="RefSeq" id="WP_220163820.1">
    <property type="nucleotide sequence ID" value="NZ_JAIBOA010000003.1"/>
</dbReference>
<evidence type="ECO:0000256" key="7">
    <source>
        <dbReference type="SAM" id="MobiDB-lite"/>
    </source>
</evidence>
<reference evidence="10 11" key="1">
    <citation type="submission" date="2021-07" db="EMBL/GenBank/DDBJ databases">
        <title>Actinomadura sp. PM05-2 isolated from lichen.</title>
        <authorList>
            <person name="Somphong A."/>
            <person name="Phongsopitanun W."/>
            <person name="Tanasupawat S."/>
            <person name="Peongsungnone V."/>
        </authorList>
    </citation>
    <scope>NUCLEOTIDE SEQUENCE [LARGE SCALE GENOMIC DNA]</scope>
    <source>
        <strain evidence="10 11">PM05-2</strain>
    </source>
</reference>
<evidence type="ECO:0000256" key="3">
    <source>
        <dbReference type="ARBA" id="ARBA00022679"/>
    </source>
</evidence>
<proteinExistence type="predicted"/>
<dbReference type="PANTHER" id="PTHR43289">
    <property type="entry name" value="MITOGEN-ACTIVATED PROTEIN KINASE KINASE KINASE 20-RELATED"/>
    <property type="match status" value="1"/>
</dbReference>
<evidence type="ECO:0000256" key="8">
    <source>
        <dbReference type="SAM" id="Phobius"/>
    </source>
</evidence>
<dbReference type="EC" id="2.7.11.1" evidence="1"/>
<dbReference type="InterPro" id="IPR000719">
    <property type="entry name" value="Prot_kinase_dom"/>
</dbReference>
<dbReference type="Gene3D" id="1.10.510.10">
    <property type="entry name" value="Transferase(Phosphotransferase) domain 1"/>
    <property type="match status" value="1"/>
</dbReference>
<evidence type="ECO:0000256" key="5">
    <source>
        <dbReference type="ARBA" id="ARBA00022777"/>
    </source>
</evidence>
<evidence type="ECO:0000313" key="11">
    <source>
        <dbReference type="Proteomes" id="UP000774570"/>
    </source>
</evidence>
<evidence type="ECO:0000256" key="2">
    <source>
        <dbReference type="ARBA" id="ARBA00022527"/>
    </source>
</evidence>
<evidence type="ECO:0000259" key="9">
    <source>
        <dbReference type="PROSITE" id="PS50011"/>
    </source>
</evidence>
<evidence type="ECO:0000256" key="1">
    <source>
        <dbReference type="ARBA" id="ARBA00012513"/>
    </source>
</evidence>
<keyword evidence="6" id="KW-0067">ATP-binding</keyword>
<dbReference type="Gene3D" id="3.30.200.20">
    <property type="entry name" value="Phosphorylase Kinase, domain 1"/>
    <property type="match status" value="1"/>
</dbReference>
<feature type="transmembrane region" description="Helical" evidence="8">
    <location>
        <begin position="304"/>
        <end position="326"/>
    </location>
</feature>
<organism evidence="10 11">
    <name type="scientific">Actinomadura parmotrematis</name>
    <dbReference type="NCBI Taxonomy" id="2864039"/>
    <lineage>
        <taxon>Bacteria</taxon>
        <taxon>Bacillati</taxon>
        <taxon>Actinomycetota</taxon>
        <taxon>Actinomycetes</taxon>
        <taxon>Streptosporangiales</taxon>
        <taxon>Thermomonosporaceae</taxon>
        <taxon>Actinomadura</taxon>
    </lineage>
</organism>
<keyword evidence="8" id="KW-0812">Transmembrane</keyword>
<keyword evidence="2" id="KW-0723">Serine/threonine-protein kinase</keyword>
<feature type="region of interest" description="Disordered" evidence="7">
    <location>
        <begin position="266"/>
        <end position="296"/>
    </location>
</feature>
<dbReference type="Proteomes" id="UP000774570">
    <property type="component" value="Unassembled WGS sequence"/>
</dbReference>
<evidence type="ECO:0000256" key="6">
    <source>
        <dbReference type="ARBA" id="ARBA00022840"/>
    </source>
</evidence>
<dbReference type="GO" id="GO:0016301">
    <property type="term" value="F:kinase activity"/>
    <property type="evidence" value="ECO:0007669"/>
    <property type="project" value="UniProtKB-KW"/>
</dbReference>
<dbReference type="SMART" id="SM00220">
    <property type="entry name" value="S_TKc"/>
    <property type="match status" value="1"/>
</dbReference>
<protein>
    <recommendedName>
        <fullName evidence="1">non-specific serine/threonine protein kinase</fullName>
        <ecNumber evidence="1">2.7.11.1</ecNumber>
    </recommendedName>
</protein>
<gene>
    <name evidence="10" type="ORF">K1Y72_05455</name>
</gene>
<feature type="compositionally biased region" description="Low complexity" evidence="7">
    <location>
        <begin position="405"/>
        <end position="425"/>
    </location>
</feature>
<name>A0ABS7FN42_9ACTN</name>
<dbReference type="InterPro" id="IPR011009">
    <property type="entry name" value="Kinase-like_dom_sf"/>
</dbReference>
<feature type="compositionally biased region" description="Low complexity" evidence="7">
    <location>
        <begin position="278"/>
        <end position="290"/>
    </location>
</feature>
<feature type="region of interest" description="Disordered" evidence="7">
    <location>
        <begin position="330"/>
        <end position="439"/>
    </location>
</feature>